<dbReference type="STRING" id="357278.IV61_GL000095"/>
<evidence type="ECO:0000313" key="1">
    <source>
        <dbReference type="EMBL" id="KRK39386.1"/>
    </source>
</evidence>
<dbReference type="EMBL" id="AZCZ01000003">
    <property type="protein sequence ID" value="KRK39386.1"/>
    <property type="molecule type" value="Genomic_DNA"/>
</dbReference>
<dbReference type="OrthoDB" id="162563at2"/>
<keyword evidence="2" id="KW-1185">Reference proteome</keyword>
<evidence type="ECO:0008006" key="3">
    <source>
        <dbReference type="Google" id="ProtNLM"/>
    </source>
</evidence>
<name>A0A0R1H799_9LACO</name>
<accession>A0A0R1H799</accession>
<evidence type="ECO:0000313" key="2">
    <source>
        <dbReference type="Proteomes" id="UP000051176"/>
    </source>
</evidence>
<dbReference type="AlphaFoldDB" id="A0A0R1H799"/>
<dbReference type="Pfam" id="PF10012">
    <property type="entry name" value="DUF2255"/>
    <property type="match status" value="1"/>
</dbReference>
<dbReference type="RefSeq" id="WP_020088471.1">
    <property type="nucleotide sequence ID" value="NZ_AZCZ01000003.1"/>
</dbReference>
<proteinExistence type="predicted"/>
<dbReference type="Proteomes" id="UP000051176">
    <property type="component" value="Unassembled WGS sequence"/>
</dbReference>
<gene>
    <name evidence="1" type="ORF">FD07_GL001181</name>
</gene>
<reference evidence="1 2" key="1">
    <citation type="journal article" date="2015" name="Genome Announc.">
        <title>Expanding the biotechnology potential of lactobacilli through comparative genomics of 213 strains and associated genera.</title>
        <authorList>
            <person name="Sun Z."/>
            <person name="Harris H.M."/>
            <person name="McCann A."/>
            <person name="Guo C."/>
            <person name="Argimon S."/>
            <person name="Zhang W."/>
            <person name="Yang X."/>
            <person name="Jeffery I.B."/>
            <person name="Cooney J.C."/>
            <person name="Kagawa T.F."/>
            <person name="Liu W."/>
            <person name="Song Y."/>
            <person name="Salvetti E."/>
            <person name="Wrobel A."/>
            <person name="Rasinkangas P."/>
            <person name="Parkhill J."/>
            <person name="Rea M.C."/>
            <person name="O'Sullivan O."/>
            <person name="Ritari J."/>
            <person name="Douillard F.P."/>
            <person name="Paul Ross R."/>
            <person name="Yang R."/>
            <person name="Briner A.E."/>
            <person name="Felis G.E."/>
            <person name="de Vos W.M."/>
            <person name="Barrangou R."/>
            <person name="Klaenhammer T.R."/>
            <person name="Caufield P.W."/>
            <person name="Cui Y."/>
            <person name="Zhang H."/>
            <person name="O'Toole P.W."/>
        </authorList>
    </citation>
    <scope>NUCLEOTIDE SEQUENCE [LARGE SCALE GENOMIC DNA]</scope>
    <source>
        <strain evidence="1 2">ATCC 53295</strain>
    </source>
</reference>
<comment type="caution">
    <text evidence="1">The sequence shown here is derived from an EMBL/GenBank/DDBJ whole genome shotgun (WGS) entry which is preliminary data.</text>
</comment>
<protein>
    <recommendedName>
        <fullName evidence="3">DUF2255 domain-containing protein</fullName>
    </recommendedName>
</protein>
<sequence length="126" mass="14047">MLEKWTPQRLQGFAVADDLQVSPLYDDGRTCGTPTWVWSVVVGEHLYARAWNGQRSSWYQAAIRQQRGRIHLAGCNFQVRFAATSADSAVTEQIDAAYRQKYAGSGYLLPMLQAGPQSATVEIQPI</sequence>
<dbReference type="PATRIC" id="fig|1267003.4.peg.1250"/>
<dbReference type="eggNOG" id="COG4334">
    <property type="taxonomic scope" value="Bacteria"/>
</dbReference>
<organism evidence="1 2">
    <name type="scientific">Levilactobacillus parabrevis ATCC 53295</name>
    <dbReference type="NCBI Taxonomy" id="1267003"/>
    <lineage>
        <taxon>Bacteria</taxon>
        <taxon>Bacillati</taxon>
        <taxon>Bacillota</taxon>
        <taxon>Bacilli</taxon>
        <taxon>Lactobacillales</taxon>
        <taxon>Lactobacillaceae</taxon>
        <taxon>Levilactobacillus</taxon>
    </lineage>
</organism>
<dbReference type="InterPro" id="IPR016888">
    <property type="entry name" value="UCP028498"/>
</dbReference>